<evidence type="ECO:0000313" key="2">
    <source>
        <dbReference type="Proteomes" id="UP000681967"/>
    </source>
</evidence>
<name>A0A8S3GL35_9BILA</name>
<gene>
    <name evidence="1" type="ORF">BYL167_LOCUS76074</name>
</gene>
<accession>A0A8S3GL35</accession>
<reference evidence="1" key="1">
    <citation type="submission" date="2021-02" db="EMBL/GenBank/DDBJ databases">
        <authorList>
            <person name="Nowell W R."/>
        </authorList>
    </citation>
    <scope>NUCLEOTIDE SEQUENCE</scope>
</reference>
<protein>
    <submittedName>
        <fullName evidence="1">Uncharacterized protein</fullName>
    </submittedName>
</protein>
<feature type="non-terminal residue" evidence="1">
    <location>
        <position position="46"/>
    </location>
</feature>
<organism evidence="1 2">
    <name type="scientific">Rotaria magnacalcarata</name>
    <dbReference type="NCBI Taxonomy" id="392030"/>
    <lineage>
        <taxon>Eukaryota</taxon>
        <taxon>Metazoa</taxon>
        <taxon>Spiralia</taxon>
        <taxon>Gnathifera</taxon>
        <taxon>Rotifera</taxon>
        <taxon>Eurotatoria</taxon>
        <taxon>Bdelloidea</taxon>
        <taxon>Philodinida</taxon>
        <taxon>Philodinidae</taxon>
        <taxon>Rotaria</taxon>
    </lineage>
</organism>
<proteinExistence type="predicted"/>
<dbReference type="EMBL" id="CAJOBH010273608">
    <property type="protein sequence ID" value="CAF5166498.1"/>
    <property type="molecule type" value="Genomic_DNA"/>
</dbReference>
<dbReference type="Proteomes" id="UP000681967">
    <property type="component" value="Unassembled WGS sequence"/>
</dbReference>
<sequence length="46" mass="5431">MKSRKVPGSDEVTVDVLKAGDEPVTRWLFTFFTDVWKNEQMAKEWK</sequence>
<comment type="caution">
    <text evidence="1">The sequence shown here is derived from an EMBL/GenBank/DDBJ whole genome shotgun (WGS) entry which is preliminary data.</text>
</comment>
<dbReference type="AlphaFoldDB" id="A0A8S3GL35"/>
<evidence type="ECO:0000313" key="1">
    <source>
        <dbReference type="EMBL" id="CAF5166498.1"/>
    </source>
</evidence>